<keyword evidence="3" id="KW-1185">Reference proteome</keyword>
<dbReference type="EMBL" id="CH963848">
    <property type="protein sequence ID" value="EDW73897.2"/>
    <property type="molecule type" value="Genomic_DNA"/>
</dbReference>
<evidence type="ECO:0000313" key="2">
    <source>
        <dbReference type="EMBL" id="EDW73897.2"/>
    </source>
</evidence>
<dbReference type="FunCoup" id="B4MP58">
    <property type="interactions" value="2"/>
</dbReference>
<evidence type="ECO:0000313" key="3">
    <source>
        <dbReference type="Proteomes" id="UP000007798"/>
    </source>
</evidence>
<protein>
    <submittedName>
        <fullName evidence="2">Uncharacterized protein</fullName>
    </submittedName>
</protein>
<feature type="region of interest" description="Disordered" evidence="1">
    <location>
        <begin position="288"/>
        <end position="318"/>
    </location>
</feature>
<gene>
    <name evidence="2" type="primary">Dwil\GK19699</name>
    <name evidence="2" type="ORF">Dwil_GK19699</name>
</gene>
<dbReference type="InParanoid" id="B4MP58"/>
<organism evidence="2 3">
    <name type="scientific">Drosophila willistoni</name>
    <name type="common">Fruit fly</name>
    <dbReference type="NCBI Taxonomy" id="7260"/>
    <lineage>
        <taxon>Eukaryota</taxon>
        <taxon>Metazoa</taxon>
        <taxon>Ecdysozoa</taxon>
        <taxon>Arthropoda</taxon>
        <taxon>Hexapoda</taxon>
        <taxon>Insecta</taxon>
        <taxon>Pterygota</taxon>
        <taxon>Neoptera</taxon>
        <taxon>Endopterygota</taxon>
        <taxon>Diptera</taxon>
        <taxon>Brachycera</taxon>
        <taxon>Muscomorpha</taxon>
        <taxon>Ephydroidea</taxon>
        <taxon>Drosophilidae</taxon>
        <taxon>Drosophila</taxon>
        <taxon>Sophophora</taxon>
    </lineage>
</organism>
<dbReference type="AlphaFoldDB" id="B4MP58"/>
<feature type="compositionally biased region" description="Low complexity" evidence="1">
    <location>
        <begin position="294"/>
        <end position="307"/>
    </location>
</feature>
<reference evidence="2 3" key="1">
    <citation type="journal article" date="2007" name="Nature">
        <title>Evolution of genes and genomes on the Drosophila phylogeny.</title>
        <authorList>
            <consortium name="Drosophila 12 Genomes Consortium"/>
            <person name="Clark A.G."/>
            <person name="Eisen M.B."/>
            <person name="Smith D.R."/>
            <person name="Bergman C.M."/>
            <person name="Oliver B."/>
            <person name="Markow T.A."/>
            <person name="Kaufman T.C."/>
            <person name="Kellis M."/>
            <person name="Gelbart W."/>
            <person name="Iyer V.N."/>
            <person name="Pollard D.A."/>
            <person name="Sackton T.B."/>
            <person name="Larracuente A.M."/>
            <person name="Singh N.D."/>
            <person name="Abad J.P."/>
            <person name="Abt D.N."/>
            <person name="Adryan B."/>
            <person name="Aguade M."/>
            <person name="Akashi H."/>
            <person name="Anderson W.W."/>
            <person name="Aquadro C.F."/>
            <person name="Ardell D.H."/>
            <person name="Arguello R."/>
            <person name="Artieri C.G."/>
            <person name="Barbash D.A."/>
            <person name="Barker D."/>
            <person name="Barsanti P."/>
            <person name="Batterham P."/>
            <person name="Batzoglou S."/>
            <person name="Begun D."/>
            <person name="Bhutkar A."/>
            <person name="Blanco E."/>
            <person name="Bosak S.A."/>
            <person name="Bradley R.K."/>
            <person name="Brand A.D."/>
            <person name="Brent M.R."/>
            <person name="Brooks A.N."/>
            <person name="Brown R.H."/>
            <person name="Butlin R.K."/>
            <person name="Caggese C."/>
            <person name="Calvi B.R."/>
            <person name="Bernardo de Carvalho A."/>
            <person name="Caspi A."/>
            <person name="Castrezana S."/>
            <person name="Celniker S.E."/>
            <person name="Chang J.L."/>
            <person name="Chapple C."/>
            <person name="Chatterji S."/>
            <person name="Chinwalla A."/>
            <person name="Civetta A."/>
            <person name="Clifton S.W."/>
            <person name="Comeron J.M."/>
            <person name="Costello J.C."/>
            <person name="Coyne J.A."/>
            <person name="Daub J."/>
            <person name="David R.G."/>
            <person name="Delcher A.L."/>
            <person name="Delehaunty K."/>
            <person name="Do C.B."/>
            <person name="Ebling H."/>
            <person name="Edwards K."/>
            <person name="Eickbush T."/>
            <person name="Evans J.D."/>
            <person name="Filipski A."/>
            <person name="Findeiss S."/>
            <person name="Freyhult E."/>
            <person name="Fulton L."/>
            <person name="Fulton R."/>
            <person name="Garcia A.C."/>
            <person name="Gardiner A."/>
            <person name="Garfield D.A."/>
            <person name="Garvin B.E."/>
            <person name="Gibson G."/>
            <person name="Gilbert D."/>
            <person name="Gnerre S."/>
            <person name="Godfrey J."/>
            <person name="Good R."/>
            <person name="Gotea V."/>
            <person name="Gravely B."/>
            <person name="Greenberg A.J."/>
            <person name="Griffiths-Jones S."/>
            <person name="Gross S."/>
            <person name="Guigo R."/>
            <person name="Gustafson E.A."/>
            <person name="Haerty W."/>
            <person name="Hahn M.W."/>
            <person name="Halligan D.L."/>
            <person name="Halpern A.L."/>
            <person name="Halter G.M."/>
            <person name="Han M.V."/>
            <person name="Heger A."/>
            <person name="Hillier L."/>
            <person name="Hinrichs A.S."/>
            <person name="Holmes I."/>
            <person name="Hoskins R.A."/>
            <person name="Hubisz M.J."/>
            <person name="Hultmark D."/>
            <person name="Huntley M.A."/>
            <person name="Jaffe D.B."/>
            <person name="Jagadeeshan S."/>
            <person name="Jeck W.R."/>
            <person name="Johnson J."/>
            <person name="Jones C.D."/>
            <person name="Jordan W.C."/>
            <person name="Karpen G.H."/>
            <person name="Kataoka E."/>
            <person name="Keightley P.D."/>
            <person name="Kheradpour P."/>
            <person name="Kirkness E.F."/>
            <person name="Koerich L.B."/>
            <person name="Kristiansen K."/>
            <person name="Kudrna D."/>
            <person name="Kulathinal R.J."/>
            <person name="Kumar S."/>
            <person name="Kwok R."/>
            <person name="Lander E."/>
            <person name="Langley C.H."/>
            <person name="Lapoint R."/>
            <person name="Lazzaro B.P."/>
            <person name="Lee S.J."/>
            <person name="Levesque L."/>
            <person name="Li R."/>
            <person name="Lin C.F."/>
            <person name="Lin M.F."/>
            <person name="Lindblad-Toh K."/>
            <person name="Llopart A."/>
            <person name="Long M."/>
            <person name="Low L."/>
            <person name="Lozovsky E."/>
            <person name="Lu J."/>
            <person name="Luo M."/>
            <person name="Machado C.A."/>
            <person name="Makalowski W."/>
            <person name="Marzo M."/>
            <person name="Matsuda M."/>
            <person name="Matzkin L."/>
            <person name="McAllister B."/>
            <person name="McBride C.S."/>
            <person name="McKernan B."/>
            <person name="McKernan K."/>
            <person name="Mendez-Lago M."/>
            <person name="Minx P."/>
            <person name="Mollenhauer M.U."/>
            <person name="Montooth K."/>
            <person name="Mount S.M."/>
            <person name="Mu X."/>
            <person name="Myers E."/>
            <person name="Negre B."/>
            <person name="Newfeld S."/>
            <person name="Nielsen R."/>
            <person name="Noor M.A."/>
            <person name="O'Grady P."/>
            <person name="Pachter L."/>
            <person name="Papaceit M."/>
            <person name="Parisi M.J."/>
            <person name="Parisi M."/>
            <person name="Parts L."/>
            <person name="Pedersen J.S."/>
            <person name="Pesole G."/>
            <person name="Phillippy A.M."/>
            <person name="Ponting C.P."/>
            <person name="Pop M."/>
            <person name="Porcelli D."/>
            <person name="Powell J.R."/>
            <person name="Prohaska S."/>
            <person name="Pruitt K."/>
            <person name="Puig M."/>
            <person name="Quesneville H."/>
            <person name="Ram K.R."/>
            <person name="Rand D."/>
            <person name="Rasmussen M.D."/>
            <person name="Reed L.K."/>
            <person name="Reenan R."/>
            <person name="Reily A."/>
            <person name="Remington K.A."/>
            <person name="Rieger T.T."/>
            <person name="Ritchie M.G."/>
            <person name="Robin C."/>
            <person name="Rogers Y.H."/>
            <person name="Rohde C."/>
            <person name="Rozas J."/>
            <person name="Rubenfield M.J."/>
            <person name="Ruiz A."/>
            <person name="Russo S."/>
            <person name="Salzberg S.L."/>
            <person name="Sanchez-Gracia A."/>
            <person name="Saranga D.J."/>
            <person name="Sato H."/>
            <person name="Schaeffer S.W."/>
            <person name="Schatz M.C."/>
            <person name="Schlenke T."/>
            <person name="Schwartz R."/>
            <person name="Segarra C."/>
            <person name="Singh R.S."/>
            <person name="Sirot L."/>
            <person name="Sirota M."/>
            <person name="Sisneros N.B."/>
            <person name="Smith C.D."/>
            <person name="Smith T.F."/>
            <person name="Spieth J."/>
            <person name="Stage D.E."/>
            <person name="Stark A."/>
            <person name="Stephan W."/>
            <person name="Strausberg R.L."/>
            <person name="Strempel S."/>
            <person name="Sturgill D."/>
            <person name="Sutton G."/>
            <person name="Sutton G.G."/>
            <person name="Tao W."/>
            <person name="Teichmann S."/>
            <person name="Tobari Y.N."/>
            <person name="Tomimura Y."/>
            <person name="Tsolas J.M."/>
            <person name="Valente V.L."/>
            <person name="Venter E."/>
            <person name="Venter J.C."/>
            <person name="Vicario S."/>
            <person name="Vieira F.G."/>
            <person name="Vilella A.J."/>
            <person name="Villasante A."/>
            <person name="Walenz B."/>
            <person name="Wang J."/>
            <person name="Wasserman M."/>
            <person name="Watts T."/>
            <person name="Wilson D."/>
            <person name="Wilson R.K."/>
            <person name="Wing R.A."/>
            <person name="Wolfner M.F."/>
            <person name="Wong A."/>
            <person name="Wong G.K."/>
            <person name="Wu C.I."/>
            <person name="Wu G."/>
            <person name="Yamamoto D."/>
            <person name="Yang H.P."/>
            <person name="Yang S.P."/>
            <person name="Yorke J.A."/>
            <person name="Yoshida K."/>
            <person name="Zdobnov E."/>
            <person name="Zhang P."/>
            <person name="Zhang Y."/>
            <person name="Zimin A.V."/>
            <person name="Baldwin J."/>
            <person name="Abdouelleil A."/>
            <person name="Abdulkadir J."/>
            <person name="Abebe A."/>
            <person name="Abera B."/>
            <person name="Abreu J."/>
            <person name="Acer S.C."/>
            <person name="Aftuck L."/>
            <person name="Alexander A."/>
            <person name="An P."/>
            <person name="Anderson E."/>
            <person name="Anderson S."/>
            <person name="Arachi H."/>
            <person name="Azer M."/>
            <person name="Bachantsang P."/>
            <person name="Barry A."/>
            <person name="Bayul T."/>
            <person name="Berlin A."/>
            <person name="Bessette D."/>
            <person name="Bloom T."/>
            <person name="Blye J."/>
            <person name="Boguslavskiy L."/>
            <person name="Bonnet C."/>
            <person name="Boukhgalter B."/>
            <person name="Bourzgui I."/>
            <person name="Brown A."/>
            <person name="Cahill P."/>
            <person name="Channer S."/>
            <person name="Cheshatsang Y."/>
            <person name="Chuda L."/>
            <person name="Citroen M."/>
            <person name="Collymore A."/>
            <person name="Cooke P."/>
            <person name="Costello M."/>
            <person name="D'Aco K."/>
            <person name="Daza R."/>
            <person name="De Haan G."/>
            <person name="DeGray S."/>
            <person name="DeMaso C."/>
            <person name="Dhargay N."/>
            <person name="Dooley K."/>
            <person name="Dooley E."/>
            <person name="Doricent M."/>
            <person name="Dorje P."/>
            <person name="Dorjee K."/>
            <person name="Dupes A."/>
            <person name="Elong R."/>
            <person name="Falk J."/>
            <person name="Farina A."/>
            <person name="Faro S."/>
            <person name="Ferguson D."/>
            <person name="Fisher S."/>
            <person name="Foley C.D."/>
            <person name="Franke A."/>
            <person name="Friedrich D."/>
            <person name="Gadbois L."/>
            <person name="Gearin G."/>
            <person name="Gearin C.R."/>
            <person name="Giannoukos G."/>
            <person name="Goode T."/>
            <person name="Graham J."/>
            <person name="Grandbois E."/>
            <person name="Grewal S."/>
            <person name="Gyaltsen K."/>
            <person name="Hafez N."/>
            <person name="Hagos B."/>
            <person name="Hall J."/>
            <person name="Henson C."/>
            <person name="Hollinger A."/>
            <person name="Honan T."/>
            <person name="Huard M.D."/>
            <person name="Hughes L."/>
            <person name="Hurhula B."/>
            <person name="Husby M.E."/>
            <person name="Kamat A."/>
            <person name="Kanga B."/>
            <person name="Kashin S."/>
            <person name="Khazanovich D."/>
            <person name="Kisner P."/>
            <person name="Lance K."/>
            <person name="Lara M."/>
            <person name="Lee W."/>
            <person name="Lennon N."/>
            <person name="Letendre F."/>
            <person name="LeVine R."/>
            <person name="Lipovsky A."/>
            <person name="Liu X."/>
            <person name="Liu J."/>
            <person name="Liu S."/>
            <person name="Lokyitsang T."/>
            <person name="Lokyitsang Y."/>
            <person name="Lubonja R."/>
            <person name="Lui A."/>
            <person name="MacDonald P."/>
            <person name="Magnisalis V."/>
            <person name="Maru K."/>
            <person name="Matthews C."/>
            <person name="McCusker W."/>
            <person name="McDonough S."/>
            <person name="Mehta T."/>
            <person name="Meldrim J."/>
            <person name="Meneus L."/>
            <person name="Mihai O."/>
            <person name="Mihalev A."/>
            <person name="Mihova T."/>
            <person name="Mittelman R."/>
            <person name="Mlenga V."/>
            <person name="Montmayeur A."/>
            <person name="Mulrain L."/>
            <person name="Navidi A."/>
            <person name="Naylor J."/>
            <person name="Negash T."/>
            <person name="Nguyen T."/>
            <person name="Nguyen N."/>
            <person name="Nicol R."/>
            <person name="Norbu C."/>
            <person name="Norbu N."/>
            <person name="Novod N."/>
            <person name="O'Neill B."/>
            <person name="Osman S."/>
            <person name="Markiewicz E."/>
            <person name="Oyono O.L."/>
            <person name="Patti C."/>
            <person name="Phunkhang P."/>
            <person name="Pierre F."/>
            <person name="Priest M."/>
            <person name="Raghuraman S."/>
            <person name="Rege F."/>
            <person name="Reyes R."/>
            <person name="Rise C."/>
            <person name="Rogov P."/>
            <person name="Ross K."/>
            <person name="Ryan E."/>
            <person name="Settipalli S."/>
            <person name="Shea T."/>
            <person name="Sherpa N."/>
            <person name="Shi L."/>
            <person name="Shih D."/>
            <person name="Sparrow T."/>
            <person name="Spaulding J."/>
            <person name="Stalker J."/>
            <person name="Stange-Thomann N."/>
            <person name="Stavropoulos S."/>
            <person name="Stone C."/>
            <person name="Strader C."/>
            <person name="Tesfaye S."/>
            <person name="Thomson T."/>
            <person name="Thoulutsang Y."/>
            <person name="Thoulutsang D."/>
            <person name="Topham K."/>
            <person name="Topping I."/>
            <person name="Tsamla T."/>
            <person name="Vassiliev H."/>
            <person name="Vo A."/>
            <person name="Wangchuk T."/>
            <person name="Wangdi T."/>
            <person name="Weiand M."/>
            <person name="Wilkinson J."/>
            <person name="Wilson A."/>
            <person name="Yadav S."/>
            <person name="Young G."/>
            <person name="Yu Q."/>
            <person name="Zembek L."/>
            <person name="Zhong D."/>
            <person name="Zimmer A."/>
            <person name="Zwirko Z."/>
            <person name="Jaffe D.B."/>
            <person name="Alvarez P."/>
            <person name="Brockman W."/>
            <person name="Butler J."/>
            <person name="Chin C."/>
            <person name="Gnerre S."/>
            <person name="Grabherr M."/>
            <person name="Kleber M."/>
            <person name="Mauceli E."/>
            <person name="MacCallum I."/>
        </authorList>
    </citation>
    <scope>NUCLEOTIDE SEQUENCE [LARGE SCALE GENOMIC DNA]</scope>
    <source>
        <strain evidence="3">Tucson 14030-0811.24</strain>
    </source>
</reference>
<dbReference type="eggNOG" id="ENOG502TKWJ">
    <property type="taxonomic scope" value="Eukaryota"/>
</dbReference>
<dbReference type="HOGENOM" id="CLU_071142_0_0_1"/>
<dbReference type="Proteomes" id="UP000007798">
    <property type="component" value="Unassembled WGS sequence"/>
</dbReference>
<evidence type="ECO:0000256" key="1">
    <source>
        <dbReference type="SAM" id="MobiDB-lite"/>
    </source>
</evidence>
<proteinExistence type="predicted"/>
<sequence>MNRGRKFKSLLAIRLGDILYDEHRRLIMLCRSCSGHFITFKTYEQHLDNCPGVKHILTPSDQLCYDEANRETRLIKGSQELQIYDIDAVKNISFSNISDDIDWQAELEDPRWYTDEEPPQTKQTTNKNGVKNYKRALEDKKEIQNIPKAKDKNLPDRAPPPKRSKLFTSATKPSKAKRNPDQVIVVPNLKEDLQRVNSSEKIAFSAIKKTTLQKGSISTISSAPTIIAKPAPKADAPTSPPTDGTQQILNKLFACGVQVKRGNTQLNSQPTAEAKNGVKNQQTLDIMRKLQSKATGSTRASAASALARTRHNQQWQQH</sequence>
<dbReference type="OrthoDB" id="7865954at2759"/>
<feature type="compositionally biased region" description="Polar residues" evidence="1">
    <location>
        <begin position="120"/>
        <end position="129"/>
    </location>
</feature>
<name>B4MP58_DROWI</name>
<feature type="compositionally biased region" description="Basic and acidic residues" evidence="1">
    <location>
        <begin position="135"/>
        <end position="155"/>
    </location>
</feature>
<accession>B4MP58</accession>
<feature type="region of interest" description="Disordered" evidence="1">
    <location>
        <begin position="111"/>
        <end position="181"/>
    </location>
</feature>